<comment type="similarity">
    <text evidence="1">Belongs to the sulfotransferase 1 family.</text>
</comment>
<name>A0ABD3U023_SINWO</name>
<evidence type="ECO:0000259" key="4">
    <source>
        <dbReference type="Pfam" id="PF00685"/>
    </source>
</evidence>
<dbReference type="InterPro" id="IPR000863">
    <property type="entry name" value="Sulfotransferase_dom"/>
</dbReference>
<dbReference type="SUPFAM" id="SSF52540">
    <property type="entry name" value="P-loop containing nucleoside triphosphate hydrolases"/>
    <property type="match status" value="1"/>
</dbReference>
<dbReference type="AlphaFoldDB" id="A0ABD3U023"/>
<evidence type="ECO:0000313" key="5">
    <source>
        <dbReference type="EMBL" id="KAL3841825.1"/>
    </source>
</evidence>
<organism evidence="5 6">
    <name type="scientific">Sinanodonta woodiana</name>
    <name type="common">Chinese pond mussel</name>
    <name type="synonym">Anodonta woodiana</name>
    <dbReference type="NCBI Taxonomy" id="1069815"/>
    <lineage>
        <taxon>Eukaryota</taxon>
        <taxon>Metazoa</taxon>
        <taxon>Spiralia</taxon>
        <taxon>Lophotrochozoa</taxon>
        <taxon>Mollusca</taxon>
        <taxon>Bivalvia</taxon>
        <taxon>Autobranchia</taxon>
        <taxon>Heteroconchia</taxon>
        <taxon>Palaeoheterodonta</taxon>
        <taxon>Unionida</taxon>
        <taxon>Unionoidea</taxon>
        <taxon>Unionidae</taxon>
        <taxon>Unioninae</taxon>
        <taxon>Sinanodonta</taxon>
    </lineage>
</organism>
<keyword evidence="2" id="KW-0808">Transferase</keyword>
<protein>
    <recommendedName>
        <fullName evidence="4">Sulfotransferase domain-containing protein</fullName>
    </recommendedName>
</protein>
<sequence>MDGKNKDEIQHPSNDGPPSFPKEFNGLSVQIVFDGAGRPIPVVEVDGVKWPLPFIQHLVPGGNILEHLDMIKNMAIQDDDIMLCTYPKSGTHWIWEIVSMLLKGKAEYEKKVKETAMLEFGSKDELKSIRSPRIFNTHLPVRMLPREITEKKKKIIHVQRNPKDVVVSLYNHIKAAMLGGDRSSSATMGTFSDMFPLLVSGGINNQWHVYVEELEKFTIDNPDYPILTLNYEDMKEDPKREIIKVANFLGIHYTPELIDDVQDKCDFENLKKANEDIKDDITKKLSKDGKQFMYRKGQVGDWKNWFTVAQNEEFDQLYIEWMSGSNLKFRFTL</sequence>
<dbReference type="Gene3D" id="3.40.50.300">
    <property type="entry name" value="P-loop containing nucleotide triphosphate hydrolases"/>
    <property type="match status" value="1"/>
</dbReference>
<evidence type="ECO:0000256" key="1">
    <source>
        <dbReference type="ARBA" id="ARBA00005771"/>
    </source>
</evidence>
<dbReference type="EMBL" id="JBJQND010000017">
    <property type="protein sequence ID" value="KAL3841825.1"/>
    <property type="molecule type" value="Genomic_DNA"/>
</dbReference>
<dbReference type="Proteomes" id="UP001634394">
    <property type="component" value="Unassembled WGS sequence"/>
</dbReference>
<dbReference type="Pfam" id="PF00685">
    <property type="entry name" value="Sulfotransfer_1"/>
    <property type="match status" value="1"/>
</dbReference>
<dbReference type="PANTHER" id="PTHR11783">
    <property type="entry name" value="SULFOTRANSFERASE SULT"/>
    <property type="match status" value="1"/>
</dbReference>
<keyword evidence="6" id="KW-1185">Reference proteome</keyword>
<evidence type="ECO:0000256" key="3">
    <source>
        <dbReference type="SAM" id="MobiDB-lite"/>
    </source>
</evidence>
<accession>A0ABD3U023</accession>
<reference evidence="5 6" key="1">
    <citation type="submission" date="2024-11" db="EMBL/GenBank/DDBJ databases">
        <title>Chromosome-level genome assembly of the freshwater bivalve Anodonta woodiana.</title>
        <authorList>
            <person name="Chen X."/>
        </authorList>
    </citation>
    <scope>NUCLEOTIDE SEQUENCE [LARGE SCALE GENOMIC DNA]</scope>
    <source>
        <strain evidence="5">MN2024</strain>
        <tissue evidence="5">Gills</tissue>
    </source>
</reference>
<dbReference type="InterPro" id="IPR027417">
    <property type="entry name" value="P-loop_NTPase"/>
</dbReference>
<feature type="region of interest" description="Disordered" evidence="3">
    <location>
        <begin position="1"/>
        <end position="21"/>
    </location>
</feature>
<feature type="compositionally biased region" description="Basic and acidic residues" evidence="3">
    <location>
        <begin position="1"/>
        <end position="10"/>
    </location>
</feature>
<comment type="caution">
    <text evidence="5">The sequence shown here is derived from an EMBL/GenBank/DDBJ whole genome shotgun (WGS) entry which is preliminary data.</text>
</comment>
<proteinExistence type="inferred from homology"/>
<dbReference type="GO" id="GO:0016740">
    <property type="term" value="F:transferase activity"/>
    <property type="evidence" value="ECO:0007669"/>
    <property type="project" value="UniProtKB-KW"/>
</dbReference>
<feature type="domain" description="Sulfotransferase" evidence="4">
    <location>
        <begin position="78"/>
        <end position="325"/>
    </location>
</feature>
<evidence type="ECO:0000256" key="2">
    <source>
        <dbReference type="ARBA" id="ARBA00022679"/>
    </source>
</evidence>
<gene>
    <name evidence="5" type="ORF">ACJMK2_019924</name>
</gene>
<evidence type="ECO:0000313" key="6">
    <source>
        <dbReference type="Proteomes" id="UP001634394"/>
    </source>
</evidence>